<sequence length="318" mass="36516">MPRMGPRVCFRYFTQSFSIKTRFTREGIRFRLKTQKKNDQNVRYNVNSWIDQNDHIKIRPVSDLLKCFGFTFLTATVAFNLAIYVDWEKTKKATRNYISGLRRSPQGESLWDRVTPASKAAFTLIGLNCAVFLLWKVRSWHPFMWRYFTNSFSSKSLCLPMLTSVFSHSSAVHLAFNMYATYSFFDLLIQHLLGVEQFWAFYLTAGVVSSLASLSQKAVTRNPVRALGASGAILAMVSYFCMRYPNSELSLLLVPGLKFSAESALWAILLFDTAGLIFRFRVFDHAAHLGGALFGVFYALYGEEFIWKMYGDILRKNI</sequence>
<dbReference type="GO" id="GO:0016020">
    <property type="term" value="C:membrane"/>
    <property type="evidence" value="ECO:0007669"/>
    <property type="project" value="UniProtKB-SubCell"/>
</dbReference>
<evidence type="ECO:0000313" key="12">
    <source>
        <dbReference type="Proteomes" id="UP000835052"/>
    </source>
</evidence>
<evidence type="ECO:0000256" key="3">
    <source>
        <dbReference type="ARBA" id="ARBA00009045"/>
    </source>
</evidence>
<protein>
    <recommendedName>
        <fullName evidence="4">rhomboid protease</fullName>
        <ecNumber evidence="4">3.4.21.105</ecNumber>
    </recommendedName>
</protein>
<proteinExistence type="inferred from homology"/>
<dbReference type="SUPFAM" id="SSF144091">
    <property type="entry name" value="Rhomboid-like"/>
    <property type="match status" value="1"/>
</dbReference>
<comment type="catalytic activity">
    <reaction evidence="1">
        <text>Cleaves type-1 transmembrane domains using a catalytic dyad composed of serine and histidine that are contributed by different transmembrane domains.</text>
        <dbReference type="EC" id="3.4.21.105"/>
    </reaction>
</comment>
<evidence type="ECO:0000256" key="2">
    <source>
        <dbReference type="ARBA" id="ARBA00004141"/>
    </source>
</evidence>
<gene>
    <name evidence="11" type="ORF">CAUJ_LOCUS6278</name>
</gene>
<dbReference type="Proteomes" id="UP000835052">
    <property type="component" value="Unassembled WGS sequence"/>
</dbReference>
<dbReference type="PANTHER" id="PTHR43731">
    <property type="entry name" value="RHOMBOID PROTEASE"/>
    <property type="match status" value="1"/>
</dbReference>
<keyword evidence="7 9" id="KW-1133">Transmembrane helix</keyword>
<dbReference type="InterPro" id="IPR050925">
    <property type="entry name" value="Rhomboid_protease_S54"/>
</dbReference>
<keyword evidence="8 9" id="KW-0472">Membrane</keyword>
<name>A0A8S1H3W8_9PELO</name>
<keyword evidence="12" id="KW-1185">Reference proteome</keyword>
<comment type="similarity">
    <text evidence="3">Belongs to the peptidase S54 family.</text>
</comment>
<evidence type="ECO:0000256" key="4">
    <source>
        <dbReference type="ARBA" id="ARBA00013039"/>
    </source>
</evidence>
<evidence type="ECO:0000256" key="7">
    <source>
        <dbReference type="ARBA" id="ARBA00022989"/>
    </source>
</evidence>
<keyword evidence="6" id="KW-0378">Hydrolase</keyword>
<dbReference type="OrthoDB" id="10260614at2759"/>
<dbReference type="InterPro" id="IPR035952">
    <property type="entry name" value="Rhomboid-like_sf"/>
</dbReference>
<feature type="transmembrane region" description="Helical" evidence="9">
    <location>
        <begin position="198"/>
        <end position="214"/>
    </location>
</feature>
<feature type="transmembrane region" description="Helical" evidence="9">
    <location>
        <begin position="282"/>
        <end position="301"/>
    </location>
</feature>
<comment type="caution">
    <text evidence="11">The sequence shown here is derived from an EMBL/GenBank/DDBJ whole genome shotgun (WGS) entry which is preliminary data.</text>
</comment>
<comment type="subcellular location">
    <subcellularLocation>
        <location evidence="2">Membrane</location>
        <topology evidence="2">Multi-pass membrane protein</topology>
    </subcellularLocation>
</comment>
<evidence type="ECO:0000256" key="1">
    <source>
        <dbReference type="ARBA" id="ARBA00000156"/>
    </source>
</evidence>
<feature type="transmembrane region" description="Helical" evidence="9">
    <location>
        <begin position="120"/>
        <end position="137"/>
    </location>
</feature>
<accession>A0A8S1H3W8</accession>
<evidence type="ECO:0000256" key="9">
    <source>
        <dbReference type="SAM" id="Phobius"/>
    </source>
</evidence>
<evidence type="ECO:0000313" key="11">
    <source>
        <dbReference type="EMBL" id="CAD6190359.1"/>
    </source>
</evidence>
<dbReference type="InterPro" id="IPR022764">
    <property type="entry name" value="Peptidase_S54_rhomboid_dom"/>
</dbReference>
<dbReference type="Pfam" id="PF01694">
    <property type="entry name" value="Rhomboid"/>
    <property type="match status" value="1"/>
</dbReference>
<feature type="transmembrane region" description="Helical" evidence="9">
    <location>
        <begin position="226"/>
        <end position="245"/>
    </location>
</feature>
<keyword evidence="5 9" id="KW-0812">Transmembrane</keyword>
<dbReference type="EC" id="3.4.21.105" evidence="4"/>
<dbReference type="GO" id="GO:0006465">
    <property type="term" value="P:signal peptide processing"/>
    <property type="evidence" value="ECO:0007669"/>
    <property type="project" value="TreeGrafter"/>
</dbReference>
<dbReference type="AlphaFoldDB" id="A0A8S1H3W8"/>
<evidence type="ECO:0000259" key="10">
    <source>
        <dbReference type="Pfam" id="PF01694"/>
    </source>
</evidence>
<organism evidence="11 12">
    <name type="scientific">Caenorhabditis auriculariae</name>
    <dbReference type="NCBI Taxonomy" id="2777116"/>
    <lineage>
        <taxon>Eukaryota</taxon>
        <taxon>Metazoa</taxon>
        <taxon>Ecdysozoa</taxon>
        <taxon>Nematoda</taxon>
        <taxon>Chromadorea</taxon>
        <taxon>Rhabditida</taxon>
        <taxon>Rhabditina</taxon>
        <taxon>Rhabditomorpha</taxon>
        <taxon>Rhabditoidea</taxon>
        <taxon>Rhabditidae</taxon>
        <taxon>Peloderinae</taxon>
        <taxon>Caenorhabditis</taxon>
    </lineage>
</organism>
<feature type="transmembrane region" description="Helical" evidence="9">
    <location>
        <begin position="64"/>
        <end position="85"/>
    </location>
</feature>
<feature type="transmembrane region" description="Helical" evidence="9">
    <location>
        <begin position="157"/>
        <end position="178"/>
    </location>
</feature>
<dbReference type="GO" id="GO:0004252">
    <property type="term" value="F:serine-type endopeptidase activity"/>
    <property type="evidence" value="ECO:0007669"/>
    <property type="project" value="InterPro"/>
</dbReference>
<evidence type="ECO:0000256" key="6">
    <source>
        <dbReference type="ARBA" id="ARBA00022801"/>
    </source>
</evidence>
<evidence type="ECO:0000256" key="5">
    <source>
        <dbReference type="ARBA" id="ARBA00022692"/>
    </source>
</evidence>
<feature type="domain" description="Peptidase S54 rhomboid" evidence="10">
    <location>
        <begin position="161"/>
        <end position="301"/>
    </location>
</feature>
<dbReference type="FunFam" id="1.20.1540.10:FF:000012">
    <property type="entry name" value="Rhomboid family protein"/>
    <property type="match status" value="1"/>
</dbReference>
<dbReference type="Gene3D" id="1.20.1540.10">
    <property type="entry name" value="Rhomboid-like"/>
    <property type="match status" value="1"/>
</dbReference>
<feature type="transmembrane region" description="Helical" evidence="9">
    <location>
        <begin position="251"/>
        <end position="270"/>
    </location>
</feature>
<reference evidence="11" key="1">
    <citation type="submission" date="2020-10" db="EMBL/GenBank/DDBJ databases">
        <authorList>
            <person name="Kikuchi T."/>
        </authorList>
    </citation>
    <scope>NUCLEOTIDE SEQUENCE</scope>
    <source>
        <strain evidence="11">NKZ352</strain>
    </source>
</reference>
<dbReference type="EMBL" id="CAJGYM010000015">
    <property type="protein sequence ID" value="CAD6190359.1"/>
    <property type="molecule type" value="Genomic_DNA"/>
</dbReference>
<dbReference type="PANTHER" id="PTHR43731:SF14">
    <property type="entry name" value="PRESENILIN-ASSOCIATED RHOMBOID-LIKE PROTEIN, MITOCHONDRIAL"/>
    <property type="match status" value="1"/>
</dbReference>
<evidence type="ECO:0000256" key="8">
    <source>
        <dbReference type="ARBA" id="ARBA00023136"/>
    </source>
</evidence>